<protein>
    <recommendedName>
        <fullName evidence="2">Casein kinase I</fullName>
        <ecNumber evidence="1">2.7.11.1</ecNumber>
    </recommendedName>
</protein>
<dbReference type="GO" id="GO:0005524">
    <property type="term" value="F:ATP binding"/>
    <property type="evidence" value="ECO:0007669"/>
    <property type="project" value="InterPro"/>
</dbReference>
<evidence type="ECO:0000259" key="3">
    <source>
        <dbReference type="PROSITE" id="PS50011"/>
    </source>
</evidence>
<feature type="domain" description="Protein kinase" evidence="3">
    <location>
        <begin position="10"/>
        <end position="284"/>
    </location>
</feature>
<sequence>MKSLRINNQYIMSRKIASGAFGFVMLGFDQKTGQQVAIKIEKPENEHLRSLEKEADIIRRLEGVQGVPQMLYFGKQDDFNVLVLQLLSKDLSSLIKKQKKFSLKTVLQIGIKLVEILEDIHQKGVLHRDLKPENIMIDENNRFYIIDYGISKAFMRKNGAHLPFKDRQPFIGTSRYASIAAHKGNELGRKDDLESLIYILLYFYIGNLPWQNMKNIPGDQKVLQVGELKQKQTIELFKNLPDELKKIYEYLRKLTYATEPDYKSIVKLFQQAAKNGKIVIDSFYDWDIQNTAQTEMFSRYGTIQLDDNFLIDQYLSNQQINVKQHHINPNKRKTFCPSLIKQTFNENIIQMVKDSSRQSNGSSSGMGNIEDMYQLSKDEISEDSQQIIPEEGQQDLSLRVKTLPDYLKKPKIKQRQTQTLVFDDDWVIDSGTHLVDNYKKLQSLSNQMTAVFHHKQK</sequence>
<dbReference type="OrthoDB" id="295368at2759"/>
<dbReference type="InterPro" id="IPR008271">
    <property type="entry name" value="Ser/Thr_kinase_AS"/>
</dbReference>
<dbReference type="FunFam" id="1.10.510.10:FF:000616">
    <property type="entry name" value="Uncharacterized protein"/>
    <property type="match status" value="1"/>
</dbReference>
<dbReference type="InterPro" id="IPR000719">
    <property type="entry name" value="Prot_kinase_dom"/>
</dbReference>
<organism evidence="4 5">
    <name type="scientific">Paramecium octaurelia</name>
    <dbReference type="NCBI Taxonomy" id="43137"/>
    <lineage>
        <taxon>Eukaryota</taxon>
        <taxon>Sar</taxon>
        <taxon>Alveolata</taxon>
        <taxon>Ciliophora</taxon>
        <taxon>Intramacronucleata</taxon>
        <taxon>Oligohymenophorea</taxon>
        <taxon>Peniculida</taxon>
        <taxon>Parameciidae</taxon>
        <taxon>Paramecium</taxon>
    </lineage>
</organism>
<dbReference type="Pfam" id="PF00069">
    <property type="entry name" value="Pkinase"/>
    <property type="match status" value="1"/>
</dbReference>
<dbReference type="SMART" id="SM00220">
    <property type="entry name" value="S_TKc"/>
    <property type="match status" value="1"/>
</dbReference>
<proteinExistence type="predicted"/>
<dbReference type="EC" id="2.7.11.1" evidence="1"/>
<dbReference type="Proteomes" id="UP000683925">
    <property type="component" value="Unassembled WGS sequence"/>
</dbReference>
<dbReference type="PROSITE" id="PS00108">
    <property type="entry name" value="PROTEIN_KINASE_ST"/>
    <property type="match status" value="1"/>
</dbReference>
<comment type="caution">
    <text evidence="4">The sequence shown here is derived from an EMBL/GenBank/DDBJ whole genome shotgun (WGS) entry which is preliminary data.</text>
</comment>
<dbReference type="GO" id="GO:0004674">
    <property type="term" value="F:protein serine/threonine kinase activity"/>
    <property type="evidence" value="ECO:0007669"/>
    <property type="project" value="UniProtKB-EC"/>
</dbReference>
<dbReference type="CDD" id="cd14016">
    <property type="entry name" value="STKc_CK1"/>
    <property type="match status" value="1"/>
</dbReference>
<dbReference type="AlphaFoldDB" id="A0A8S1SP77"/>
<reference evidence="4" key="1">
    <citation type="submission" date="2021-01" db="EMBL/GenBank/DDBJ databases">
        <authorList>
            <consortium name="Genoscope - CEA"/>
            <person name="William W."/>
        </authorList>
    </citation>
    <scope>NUCLEOTIDE SEQUENCE</scope>
</reference>
<gene>
    <name evidence="4" type="ORF">POCTA_138.1.T0110338</name>
</gene>
<evidence type="ECO:0000313" key="5">
    <source>
        <dbReference type="Proteomes" id="UP000683925"/>
    </source>
</evidence>
<evidence type="ECO:0000256" key="1">
    <source>
        <dbReference type="ARBA" id="ARBA00012513"/>
    </source>
</evidence>
<keyword evidence="5" id="KW-1185">Reference proteome</keyword>
<dbReference type="PROSITE" id="PS50011">
    <property type="entry name" value="PROTEIN_KINASE_DOM"/>
    <property type="match status" value="1"/>
</dbReference>
<dbReference type="EMBL" id="CAJJDP010000010">
    <property type="protein sequence ID" value="CAD8140274.1"/>
    <property type="molecule type" value="Genomic_DNA"/>
</dbReference>
<dbReference type="InterPro" id="IPR050235">
    <property type="entry name" value="CK1_Ser-Thr_kinase"/>
</dbReference>
<accession>A0A8S1SP77</accession>
<evidence type="ECO:0000256" key="2">
    <source>
        <dbReference type="ARBA" id="ARBA00023860"/>
    </source>
</evidence>
<name>A0A8S1SP77_PAROT</name>
<evidence type="ECO:0000313" key="4">
    <source>
        <dbReference type="EMBL" id="CAD8140274.1"/>
    </source>
</evidence>
<dbReference type="PANTHER" id="PTHR11909">
    <property type="entry name" value="CASEIN KINASE-RELATED"/>
    <property type="match status" value="1"/>
</dbReference>
<dbReference type="OMA" id="TAQTEMF"/>